<feature type="region of interest" description="Disordered" evidence="1">
    <location>
        <begin position="167"/>
        <end position="196"/>
    </location>
</feature>
<reference evidence="2" key="1">
    <citation type="submission" date="2015-11" db="EMBL/GenBank/DDBJ databases">
        <title>De novo transcriptome assembly of four potential Pierce s Disease insect vectors from Arizona vineyards.</title>
        <authorList>
            <person name="Tassone E.E."/>
        </authorList>
    </citation>
    <scope>NUCLEOTIDE SEQUENCE</scope>
</reference>
<dbReference type="EMBL" id="GECU01011240">
    <property type="protein sequence ID" value="JAS96466.1"/>
    <property type="molecule type" value="Transcribed_RNA"/>
</dbReference>
<proteinExistence type="predicted"/>
<accession>A0A1B6JB28</accession>
<gene>
    <name evidence="2" type="ORF">g.4538</name>
</gene>
<organism evidence="2">
    <name type="scientific">Homalodisca liturata</name>
    <dbReference type="NCBI Taxonomy" id="320908"/>
    <lineage>
        <taxon>Eukaryota</taxon>
        <taxon>Metazoa</taxon>
        <taxon>Ecdysozoa</taxon>
        <taxon>Arthropoda</taxon>
        <taxon>Hexapoda</taxon>
        <taxon>Insecta</taxon>
        <taxon>Pterygota</taxon>
        <taxon>Neoptera</taxon>
        <taxon>Paraneoptera</taxon>
        <taxon>Hemiptera</taxon>
        <taxon>Auchenorrhyncha</taxon>
        <taxon>Membracoidea</taxon>
        <taxon>Cicadellidae</taxon>
        <taxon>Cicadellinae</taxon>
        <taxon>Proconiini</taxon>
        <taxon>Homalodisca</taxon>
    </lineage>
</organism>
<feature type="region of interest" description="Disordered" evidence="1">
    <location>
        <begin position="33"/>
        <end position="63"/>
    </location>
</feature>
<sequence>LYSPPQYTPEVQVERDRHFQLYKDALNAAFASGSGDEIVEPQSQPNSPAESVAVAADSDQTADDTEVMPDYDDDSDAVAIENADFSYLRQAHAFRGGEPEAARRQVAEVELPVSDLTLDSKSQLAIARIGADGFQYLVPVDEKGELSESQHAARYGAIPVAAVHDAQVSPAQSQGIDSHQVKPVLVRTGTEQSKSS</sequence>
<evidence type="ECO:0000256" key="1">
    <source>
        <dbReference type="SAM" id="MobiDB-lite"/>
    </source>
</evidence>
<name>A0A1B6JB28_9HEMI</name>
<evidence type="ECO:0000313" key="2">
    <source>
        <dbReference type="EMBL" id="JAS96466.1"/>
    </source>
</evidence>
<feature type="non-terminal residue" evidence="2">
    <location>
        <position position="1"/>
    </location>
</feature>
<protein>
    <submittedName>
        <fullName evidence="2">Uncharacterized protein</fullName>
    </submittedName>
</protein>
<dbReference type="AlphaFoldDB" id="A0A1B6JB28"/>